<reference evidence="3" key="1">
    <citation type="submission" date="2015-07" db="EMBL/GenBank/DDBJ databases">
        <authorList>
            <person name="Teixeira M.M."/>
            <person name="Souza R.C."/>
            <person name="Almeida L.G."/>
            <person name="Vicente V.A."/>
            <person name="de Hoog S."/>
            <person name="Bocca A.L."/>
            <person name="de Almeida S.R."/>
            <person name="Vasconcelos A.T."/>
            <person name="Felipe M.S."/>
        </authorList>
    </citation>
    <scope>NUCLEOTIDE SEQUENCE [LARGE SCALE GENOMIC DNA]</scope>
    <source>
        <strain evidence="3">KSF</strain>
    </source>
</reference>
<dbReference type="STRING" id="86049.A0A1C1CMX3"/>
<dbReference type="eggNOG" id="ENOG502SS5F">
    <property type="taxonomic scope" value="Eukaryota"/>
</dbReference>
<dbReference type="VEuPathDB" id="FungiDB:G647_08716"/>
<name>A0A1C1CMX3_9EURO</name>
<proteinExistence type="predicted"/>
<dbReference type="PANTHER" id="PTHR42791">
    <property type="entry name" value="GNAT FAMILY ACETYLTRANSFERASE"/>
    <property type="match status" value="1"/>
</dbReference>
<accession>A0A1C1CMX3</accession>
<feature type="compositionally biased region" description="Polar residues" evidence="1">
    <location>
        <begin position="1"/>
        <end position="11"/>
    </location>
</feature>
<feature type="region of interest" description="Disordered" evidence="1">
    <location>
        <begin position="1"/>
        <end position="20"/>
    </location>
</feature>
<dbReference type="Proteomes" id="UP000094526">
    <property type="component" value="Unassembled WGS sequence"/>
</dbReference>
<organism evidence="2 3">
    <name type="scientific">Cladophialophora carrionii</name>
    <dbReference type="NCBI Taxonomy" id="86049"/>
    <lineage>
        <taxon>Eukaryota</taxon>
        <taxon>Fungi</taxon>
        <taxon>Dikarya</taxon>
        <taxon>Ascomycota</taxon>
        <taxon>Pezizomycotina</taxon>
        <taxon>Eurotiomycetes</taxon>
        <taxon>Chaetothyriomycetidae</taxon>
        <taxon>Chaetothyriales</taxon>
        <taxon>Herpotrichiellaceae</taxon>
        <taxon>Cladophialophora</taxon>
    </lineage>
</organism>
<dbReference type="Gene3D" id="3.40.630.30">
    <property type="match status" value="1"/>
</dbReference>
<evidence type="ECO:0000313" key="2">
    <source>
        <dbReference type="EMBL" id="OCT49792.1"/>
    </source>
</evidence>
<comment type="caution">
    <text evidence="2">The sequence shown here is derived from an EMBL/GenBank/DDBJ whole genome shotgun (WGS) entry which is preliminary data.</text>
</comment>
<sequence>MTESRQPSTEGAGTGPGLIYRPAEAQEDDLLSRILCNAFLPLWNHNWFHGVSHPLEPVTVGTVDSNPPMSRLQRSRVRFYLGLIKVTRLIGGIVLVAEVPPTATGTATAANSADATRATRDIGAILLWLPPSKRLGGLDIPTLWRSGLLSLMLPWHYGLTGFYRIDLVFEENIAKMWARTLPDLPPQGFKESDCGFVQMIARNPKYARKGYASGLLKYQMDQHFAEFPDRPVLLDTTTLEGIRAYERLGFKLLAETPVDTGTDAGGMKLTKDASEEVKKEAQEICVQRVMARLPGGDF</sequence>
<evidence type="ECO:0000256" key="1">
    <source>
        <dbReference type="SAM" id="MobiDB-lite"/>
    </source>
</evidence>
<dbReference type="PANTHER" id="PTHR42791:SF1">
    <property type="entry name" value="N-ACETYLTRANSFERASE DOMAIN-CONTAINING PROTEIN"/>
    <property type="match status" value="1"/>
</dbReference>
<gene>
    <name evidence="2" type="ORF">CLCR_07390</name>
</gene>
<dbReference type="OrthoDB" id="2832510at2759"/>
<evidence type="ECO:0000313" key="3">
    <source>
        <dbReference type="Proteomes" id="UP000094526"/>
    </source>
</evidence>
<protein>
    <recommendedName>
        <fullName evidence="4">N-acetyltransferase domain-containing protein</fullName>
    </recommendedName>
</protein>
<dbReference type="AlphaFoldDB" id="A0A1C1CMX3"/>
<dbReference type="SUPFAM" id="SSF55729">
    <property type="entry name" value="Acyl-CoA N-acyltransferases (Nat)"/>
    <property type="match status" value="1"/>
</dbReference>
<keyword evidence="3" id="KW-1185">Reference proteome</keyword>
<dbReference type="InterPro" id="IPR016181">
    <property type="entry name" value="Acyl_CoA_acyltransferase"/>
</dbReference>
<dbReference type="InterPro" id="IPR052523">
    <property type="entry name" value="Trichothecene_AcTrans"/>
</dbReference>
<dbReference type="VEuPathDB" id="FungiDB:CLCR_07390"/>
<evidence type="ECO:0008006" key="4">
    <source>
        <dbReference type="Google" id="ProtNLM"/>
    </source>
</evidence>
<dbReference type="EMBL" id="LGRB01000010">
    <property type="protein sequence ID" value="OCT49792.1"/>
    <property type="molecule type" value="Genomic_DNA"/>
</dbReference>